<dbReference type="Gene3D" id="3.60.10.10">
    <property type="entry name" value="Endonuclease/exonuclease/phosphatase"/>
    <property type="match status" value="1"/>
</dbReference>
<evidence type="ECO:0008006" key="4">
    <source>
        <dbReference type="Google" id="ProtNLM"/>
    </source>
</evidence>
<evidence type="ECO:0000256" key="1">
    <source>
        <dbReference type="SAM" id="Coils"/>
    </source>
</evidence>
<keyword evidence="1" id="KW-0175">Coiled coil</keyword>
<dbReference type="STRING" id="7897.ENSLACP00000002355"/>
<evidence type="ECO:0000313" key="2">
    <source>
        <dbReference type="Ensembl" id="ENSLACP00000002355.1"/>
    </source>
</evidence>
<proteinExistence type="predicted"/>
<organism evidence="2 3">
    <name type="scientific">Latimeria chalumnae</name>
    <name type="common">Coelacanth</name>
    <dbReference type="NCBI Taxonomy" id="7897"/>
    <lineage>
        <taxon>Eukaryota</taxon>
        <taxon>Metazoa</taxon>
        <taxon>Chordata</taxon>
        <taxon>Craniata</taxon>
        <taxon>Vertebrata</taxon>
        <taxon>Euteleostomi</taxon>
        <taxon>Coelacanthiformes</taxon>
        <taxon>Coelacanthidae</taxon>
        <taxon>Latimeria</taxon>
    </lineage>
</organism>
<evidence type="ECO:0000313" key="3">
    <source>
        <dbReference type="Proteomes" id="UP000008672"/>
    </source>
</evidence>
<keyword evidence="3" id="KW-1185">Reference proteome</keyword>
<dbReference type="Proteomes" id="UP000008672">
    <property type="component" value="Unassembled WGS sequence"/>
</dbReference>
<dbReference type="GeneTree" id="ENSGT00940000163809"/>
<dbReference type="SUPFAM" id="SSF56219">
    <property type="entry name" value="DNase I-like"/>
    <property type="match status" value="1"/>
</dbReference>
<reference evidence="2" key="3">
    <citation type="submission" date="2025-09" db="UniProtKB">
        <authorList>
            <consortium name="Ensembl"/>
        </authorList>
    </citation>
    <scope>IDENTIFICATION</scope>
</reference>
<dbReference type="Ensembl" id="ENSLACT00000002375.1">
    <property type="protein sequence ID" value="ENSLACP00000002355.1"/>
    <property type="gene ID" value="ENSLACG00000002105.1"/>
</dbReference>
<dbReference type="EMBL" id="AFYH01264821">
    <property type="status" value="NOT_ANNOTATED_CDS"/>
    <property type="molecule type" value="Genomic_DNA"/>
</dbReference>
<dbReference type="InterPro" id="IPR036691">
    <property type="entry name" value="Endo/exonu/phosph_ase_sf"/>
</dbReference>
<protein>
    <recommendedName>
        <fullName evidence="4">Endonuclease/exonuclease/phosphatase domain-containing protein</fullName>
    </recommendedName>
</protein>
<sequence>GVAILVNRNLPFHAKQIKANPKGRNIIGTAQIYSENITIASVYVPTIDDLQFVQNTAQFPDSLIIGGDNNCTLDTDLDRSSNKPATPTRMAKILRDALEENGMSEIWRHMHQTRIEFSLYPHVHWSFSRINLLLVSKKISYRIEKNYCITDHLPIFLDLKTPTNQSYRWRFDSTLLNRQEFKDMISKSILEFLEINMPTAPSPECLWDSLKASLRGLIISYSSKIKRQAQKEYTELEHELKKAKKNNTDLHNTVVNLQQKLKNQSVTKAEKAILRIKATYYAQGNRAGKVLAWQLERENVSRLIPTISTQSGTLT</sequence>
<accession>H2ZY84</accession>
<name>H2ZY84_LATCH</name>
<dbReference type="InParanoid" id="H2ZY84"/>
<feature type="coiled-coil region" evidence="1">
    <location>
        <begin position="226"/>
        <end position="260"/>
    </location>
</feature>
<reference evidence="3" key="1">
    <citation type="submission" date="2011-08" db="EMBL/GenBank/DDBJ databases">
        <title>The draft genome of Latimeria chalumnae.</title>
        <authorList>
            <person name="Di Palma F."/>
            <person name="Alfoldi J."/>
            <person name="Johnson J."/>
            <person name="Berlin A."/>
            <person name="Gnerre S."/>
            <person name="Jaffe D."/>
            <person name="MacCallum I."/>
            <person name="Young S."/>
            <person name="Walker B.J."/>
            <person name="Lander E."/>
            <person name="Lindblad-Toh K."/>
        </authorList>
    </citation>
    <scope>NUCLEOTIDE SEQUENCE [LARGE SCALE GENOMIC DNA]</scope>
    <source>
        <strain evidence="3">Wild caught</strain>
    </source>
</reference>
<dbReference type="HOGENOM" id="CLU_000680_2_1_1"/>
<reference evidence="2" key="2">
    <citation type="submission" date="2025-08" db="UniProtKB">
        <authorList>
            <consortium name="Ensembl"/>
        </authorList>
    </citation>
    <scope>IDENTIFICATION</scope>
</reference>
<dbReference type="AlphaFoldDB" id="H2ZY84"/>